<dbReference type="CDD" id="cd00383">
    <property type="entry name" value="trans_reg_C"/>
    <property type="match status" value="1"/>
</dbReference>
<dbReference type="Proteomes" id="UP000251213">
    <property type="component" value="Unassembled WGS sequence"/>
</dbReference>
<feature type="domain" description="Response regulatory" evidence="9">
    <location>
        <begin position="5"/>
        <end position="119"/>
    </location>
</feature>
<reference evidence="11 12" key="2">
    <citation type="submission" date="2018-06" db="EMBL/GenBank/DDBJ databases">
        <authorList>
            <person name="Zhirakovskaya E."/>
        </authorList>
    </citation>
    <scope>NUCLEOTIDE SEQUENCE [LARGE SCALE GENOMIC DNA]</scope>
    <source>
        <strain evidence="11 12">FBKL4.011</strain>
    </source>
</reference>
<dbReference type="GO" id="GO:0000156">
    <property type="term" value="F:phosphorelay response regulator activity"/>
    <property type="evidence" value="ECO:0007669"/>
    <property type="project" value="TreeGrafter"/>
</dbReference>
<keyword evidence="2 7" id="KW-0597">Phosphoprotein</keyword>
<dbReference type="PANTHER" id="PTHR48111">
    <property type="entry name" value="REGULATOR OF RPOS"/>
    <property type="match status" value="1"/>
</dbReference>
<keyword evidence="5 8" id="KW-0238">DNA-binding</keyword>
<keyword evidence="4" id="KW-0805">Transcription regulation</keyword>
<evidence type="ECO:0000256" key="8">
    <source>
        <dbReference type="PROSITE-ProRule" id="PRU01091"/>
    </source>
</evidence>
<evidence type="ECO:0000256" key="3">
    <source>
        <dbReference type="ARBA" id="ARBA00023012"/>
    </source>
</evidence>
<dbReference type="InterPro" id="IPR036388">
    <property type="entry name" value="WH-like_DNA-bd_sf"/>
</dbReference>
<keyword evidence="3" id="KW-0902">Two-component regulatory system</keyword>
<dbReference type="Gene3D" id="3.40.50.2300">
    <property type="match status" value="1"/>
</dbReference>
<evidence type="ECO:0000256" key="1">
    <source>
        <dbReference type="ARBA" id="ARBA00004496"/>
    </source>
</evidence>
<dbReference type="SMART" id="SM00448">
    <property type="entry name" value="REC"/>
    <property type="match status" value="1"/>
</dbReference>
<dbReference type="EMBL" id="QJKK01000006">
    <property type="protein sequence ID" value="RAL23474.1"/>
    <property type="molecule type" value="Genomic_DNA"/>
</dbReference>
<evidence type="ECO:0000256" key="7">
    <source>
        <dbReference type="PROSITE-ProRule" id="PRU00169"/>
    </source>
</evidence>
<dbReference type="FunFam" id="3.40.50.2300:FF:000001">
    <property type="entry name" value="DNA-binding response regulator PhoB"/>
    <property type="match status" value="1"/>
</dbReference>
<dbReference type="Gene3D" id="6.10.250.690">
    <property type="match status" value="1"/>
</dbReference>
<keyword evidence="6" id="KW-0804">Transcription</keyword>
<dbReference type="PANTHER" id="PTHR48111:SF52">
    <property type="entry name" value="TRANSCRIPTIONAL REGULATORY PROTEIN YVRH"/>
    <property type="match status" value="1"/>
</dbReference>
<accession>A0A364K3U3</accession>
<evidence type="ECO:0000256" key="2">
    <source>
        <dbReference type="ARBA" id="ARBA00022553"/>
    </source>
</evidence>
<dbReference type="InterPro" id="IPR016032">
    <property type="entry name" value="Sig_transdc_resp-reg_C-effctor"/>
</dbReference>
<dbReference type="InterPro" id="IPR001789">
    <property type="entry name" value="Sig_transdc_resp-reg_receiver"/>
</dbReference>
<dbReference type="AlphaFoldDB" id="A0A364K3U3"/>
<dbReference type="InterPro" id="IPR039420">
    <property type="entry name" value="WalR-like"/>
</dbReference>
<feature type="modified residue" description="4-aspartylphosphate" evidence="7">
    <location>
        <position position="55"/>
    </location>
</feature>
<dbReference type="FunFam" id="1.10.10.10:FF:000018">
    <property type="entry name" value="DNA-binding response regulator ResD"/>
    <property type="match status" value="1"/>
</dbReference>
<dbReference type="SUPFAM" id="SSF52172">
    <property type="entry name" value="CheY-like"/>
    <property type="match status" value="1"/>
</dbReference>
<organism evidence="11 12">
    <name type="scientific">Thermoflavimicrobium daqui</name>
    <dbReference type="NCBI Taxonomy" id="2137476"/>
    <lineage>
        <taxon>Bacteria</taxon>
        <taxon>Bacillati</taxon>
        <taxon>Bacillota</taxon>
        <taxon>Bacilli</taxon>
        <taxon>Bacillales</taxon>
        <taxon>Thermoactinomycetaceae</taxon>
        <taxon>Thermoflavimicrobium</taxon>
    </lineage>
</organism>
<name>A0A364K3U3_9BACL</name>
<feature type="DNA-binding region" description="OmpR/PhoB-type" evidence="8">
    <location>
        <begin position="133"/>
        <end position="233"/>
    </location>
</feature>
<sequence length="235" mass="27841">MEDSKILLVDDDQHILNLLEFVLKKEQFNQIKTAKSGREASQLCQSWMPHLIILDIMLPDTDGLSLCKELRQWTRVPILFLTAKTTDLDILAGFQFGGDDYITKPFNPLEVVARIRAQLRREQYMFEQPQIESVTFDFGRFRVNEAYGQLWVEGEQIECPAKEFQLLVYMCKHPNRIFSWKQLYRQVWEEMEYYGGHNTVKVHIRRLREKIERDPSHPEYLVTVRGLGYKMVLPK</sequence>
<comment type="caution">
    <text evidence="11">The sequence shown here is derived from an EMBL/GenBank/DDBJ whole genome shotgun (WGS) entry which is preliminary data.</text>
</comment>
<dbReference type="SMART" id="SM00862">
    <property type="entry name" value="Trans_reg_C"/>
    <property type="match status" value="1"/>
</dbReference>
<keyword evidence="12" id="KW-1185">Reference proteome</keyword>
<protein>
    <submittedName>
        <fullName evidence="11">DNA-binding response regulator</fullName>
    </submittedName>
</protein>
<evidence type="ECO:0000259" key="10">
    <source>
        <dbReference type="PROSITE" id="PS51755"/>
    </source>
</evidence>
<dbReference type="PROSITE" id="PS51755">
    <property type="entry name" value="OMPR_PHOB"/>
    <property type="match status" value="1"/>
</dbReference>
<evidence type="ECO:0000256" key="4">
    <source>
        <dbReference type="ARBA" id="ARBA00023015"/>
    </source>
</evidence>
<proteinExistence type="predicted"/>
<evidence type="ECO:0000256" key="6">
    <source>
        <dbReference type="ARBA" id="ARBA00023163"/>
    </source>
</evidence>
<dbReference type="Pfam" id="PF00072">
    <property type="entry name" value="Response_reg"/>
    <property type="match status" value="1"/>
</dbReference>
<evidence type="ECO:0000313" key="12">
    <source>
        <dbReference type="Proteomes" id="UP000251213"/>
    </source>
</evidence>
<dbReference type="GO" id="GO:0032993">
    <property type="term" value="C:protein-DNA complex"/>
    <property type="evidence" value="ECO:0007669"/>
    <property type="project" value="TreeGrafter"/>
</dbReference>
<dbReference type="InterPro" id="IPR001867">
    <property type="entry name" value="OmpR/PhoB-type_DNA-bd"/>
</dbReference>
<dbReference type="PROSITE" id="PS50110">
    <property type="entry name" value="RESPONSE_REGULATORY"/>
    <property type="match status" value="1"/>
</dbReference>
<gene>
    <name evidence="11" type="ORF">DL897_12095</name>
</gene>
<dbReference type="InterPro" id="IPR011006">
    <property type="entry name" value="CheY-like_superfamily"/>
</dbReference>
<dbReference type="OrthoDB" id="9790442at2"/>
<dbReference type="SUPFAM" id="SSF46894">
    <property type="entry name" value="C-terminal effector domain of the bipartite response regulators"/>
    <property type="match status" value="1"/>
</dbReference>
<evidence type="ECO:0000256" key="5">
    <source>
        <dbReference type="ARBA" id="ARBA00023125"/>
    </source>
</evidence>
<dbReference type="Pfam" id="PF00486">
    <property type="entry name" value="Trans_reg_C"/>
    <property type="match status" value="1"/>
</dbReference>
<evidence type="ECO:0000313" key="11">
    <source>
        <dbReference type="EMBL" id="RAL23474.1"/>
    </source>
</evidence>
<reference evidence="11 12" key="1">
    <citation type="submission" date="2018-06" db="EMBL/GenBank/DDBJ databases">
        <title>Thermoflavimicrobium daqus sp. nov., a thermophilic microbe isolated from Moutai-flavour Daqu.</title>
        <authorList>
            <person name="Wang X."/>
            <person name="Zhou H."/>
        </authorList>
    </citation>
    <scope>NUCLEOTIDE SEQUENCE [LARGE SCALE GENOMIC DNA]</scope>
    <source>
        <strain evidence="11 12">FBKL4.011</strain>
    </source>
</reference>
<dbReference type="GO" id="GO:0005829">
    <property type="term" value="C:cytosol"/>
    <property type="evidence" value="ECO:0007669"/>
    <property type="project" value="TreeGrafter"/>
</dbReference>
<feature type="domain" description="OmpR/PhoB-type" evidence="10">
    <location>
        <begin position="133"/>
        <end position="233"/>
    </location>
</feature>
<comment type="subcellular location">
    <subcellularLocation>
        <location evidence="1">Cytoplasm</location>
    </subcellularLocation>
</comment>
<dbReference type="GO" id="GO:0000976">
    <property type="term" value="F:transcription cis-regulatory region binding"/>
    <property type="evidence" value="ECO:0007669"/>
    <property type="project" value="TreeGrafter"/>
</dbReference>
<dbReference type="CDD" id="cd17574">
    <property type="entry name" value="REC_OmpR"/>
    <property type="match status" value="1"/>
</dbReference>
<evidence type="ECO:0000259" key="9">
    <source>
        <dbReference type="PROSITE" id="PS50110"/>
    </source>
</evidence>
<dbReference type="Gene3D" id="1.10.10.10">
    <property type="entry name" value="Winged helix-like DNA-binding domain superfamily/Winged helix DNA-binding domain"/>
    <property type="match status" value="1"/>
</dbReference>
<dbReference type="GO" id="GO:0006355">
    <property type="term" value="P:regulation of DNA-templated transcription"/>
    <property type="evidence" value="ECO:0007669"/>
    <property type="project" value="InterPro"/>
</dbReference>